<keyword evidence="1" id="KW-0472">Membrane</keyword>
<dbReference type="Gene3D" id="2.60.40.10">
    <property type="entry name" value="Immunoglobulins"/>
    <property type="match status" value="2"/>
</dbReference>
<dbReference type="AlphaFoldDB" id="A0A0P8CC55"/>
<evidence type="ECO:0000259" key="2">
    <source>
        <dbReference type="Pfam" id="PF07705"/>
    </source>
</evidence>
<dbReference type="Proteomes" id="UP000050360">
    <property type="component" value="Unassembled WGS sequence"/>
</dbReference>
<proteinExistence type="predicted"/>
<dbReference type="PANTHER" id="PTHR35902:SF3">
    <property type="entry name" value="NPCBM-ASSOCIATED, NEW3 DOMAIN OF ALPHA-GALACTOSIDASE"/>
    <property type="match status" value="1"/>
</dbReference>
<protein>
    <recommendedName>
        <fullName evidence="2">CARDB domain-containing protein</fullName>
    </recommendedName>
</protein>
<dbReference type="EMBL" id="LKCM01000079">
    <property type="protein sequence ID" value="KPQ44502.1"/>
    <property type="molecule type" value="Genomic_DNA"/>
</dbReference>
<feature type="domain" description="CARDB" evidence="2">
    <location>
        <begin position="272"/>
        <end position="348"/>
    </location>
</feature>
<evidence type="ECO:0000313" key="3">
    <source>
        <dbReference type="EMBL" id="KPQ44502.1"/>
    </source>
</evidence>
<name>A0A0P8CC55_9EURY</name>
<accession>A0A0P8CC55</accession>
<evidence type="ECO:0000313" key="4">
    <source>
        <dbReference type="Proteomes" id="UP000050360"/>
    </source>
</evidence>
<dbReference type="Pfam" id="PF07705">
    <property type="entry name" value="CARDB"/>
    <property type="match status" value="1"/>
</dbReference>
<reference evidence="3 4" key="1">
    <citation type="submission" date="2015-09" db="EMBL/GenBank/DDBJ databases">
        <title>A metagenomics-based metabolic model of nitrate-dependent anaerobic oxidation of methane by Methanoperedens-like archaea.</title>
        <authorList>
            <person name="Arshad A."/>
            <person name="Speth D.R."/>
            <person name="De Graaf R.M."/>
            <person name="Op Den Camp H.J."/>
            <person name="Jetten M.S."/>
            <person name="Welte C.U."/>
        </authorList>
    </citation>
    <scope>NUCLEOTIDE SEQUENCE [LARGE SCALE GENOMIC DNA]</scope>
</reference>
<evidence type="ECO:0000256" key="1">
    <source>
        <dbReference type="SAM" id="Phobius"/>
    </source>
</evidence>
<keyword evidence="1" id="KW-0812">Transmembrane</keyword>
<gene>
    <name evidence="3" type="ORF">MPEBLZ_00922</name>
</gene>
<sequence>MNRMLKQITLIGIVFGLLLMIAIVSPVSSAPLTGAQGSRIQANFMNQDPDPADAGKDVDLRWQITNTIPGTVEALKFRLDADYPFLFEAGDSPDKDLGTSVGTSDNKLYYVLHYKLRIADNALKGTYNVTLNWNTGDGWTKKEFPIYIDPKRADFVVGALLTSPEKIIADTKEAKLSVNIDNIGKGDAQNVKVKLLLPSGFTPTYSYSDEDSPGIILKGAGKTTNFYVDVDENVREGEYKAQLEITYRDENDENNTYSTKALDLLIPIKPAPYLIVESITTTPEKLEPGSKVEFRIKVKNTGNEKAESVSLRVFKDASQPFEFNEKSDFIGKLEKNDSGDAVLRVTVDKNAAAKKYLLDVELRGIDEKNNVVIFRRTVPITVDKAAPTLPATGIFGGLIAIVGAAGYYSGKRKRKNQ</sequence>
<organism evidence="3 4">
    <name type="scientific">Candidatus Methanoperedens nitratireducens</name>
    <dbReference type="NCBI Taxonomy" id="1392998"/>
    <lineage>
        <taxon>Archaea</taxon>
        <taxon>Methanobacteriati</taxon>
        <taxon>Methanobacteriota</taxon>
        <taxon>Stenosarchaea group</taxon>
        <taxon>Methanomicrobia</taxon>
        <taxon>Methanosarcinales</taxon>
        <taxon>ANME-2 cluster</taxon>
        <taxon>Candidatus Methanoperedentaceae</taxon>
        <taxon>Candidatus Methanoperedens</taxon>
    </lineage>
</organism>
<feature type="transmembrane region" description="Helical" evidence="1">
    <location>
        <begin position="389"/>
        <end position="408"/>
    </location>
</feature>
<comment type="caution">
    <text evidence="3">The sequence shown here is derived from an EMBL/GenBank/DDBJ whole genome shotgun (WGS) entry which is preliminary data.</text>
</comment>
<dbReference type="InterPro" id="IPR011635">
    <property type="entry name" value="CARDB"/>
</dbReference>
<dbReference type="InterPro" id="IPR013783">
    <property type="entry name" value="Ig-like_fold"/>
</dbReference>
<dbReference type="PANTHER" id="PTHR35902">
    <property type="entry name" value="S-LAYER DOMAIN-LIKE PROTEIN-RELATED"/>
    <property type="match status" value="1"/>
</dbReference>
<keyword evidence="1" id="KW-1133">Transmembrane helix</keyword>